<gene>
    <name evidence="2" type="ORF">TIFTF001_021860</name>
</gene>
<feature type="region of interest" description="Disordered" evidence="1">
    <location>
        <begin position="231"/>
        <end position="260"/>
    </location>
</feature>
<protein>
    <submittedName>
        <fullName evidence="2">Uncharacterized protein</fullName>
    </submittedName>
</protein>
<organism evidence="2 3">
    <name type="scientific">Ficus carica</name>
    <name type="common">Common fig</name>
    <dbReference type="NCBI Taxonomy" id="3494"/>
    <lineage>
        <taxon>Eukaryota</taxon>
        <taxon>Viridiplantae</taxon>
        <taxon>Streptophyta</taxon>
        <taxon>Embryophyta</taxon>
        <taxon>Tracheophyta</taxon>
        <taxon>Spermatophyta</taxon>
        <taxon>Magnoliopsida</taxon>
        <taxon>eudicotyledons</taxon>
        <taxon>Gunneridae</taxon>
        <taxon>Pentapetalae</taxon>
        <taxon>rosids</taxon>
        <taxon>fabids</taxon>
        <taxon>Rosales</taxon>
        <taxon>Moraceae</taxon>
        <taxon>Ficeae</taxon>
        <taxon>Ficus</taxon>
    </lineage>
</organism>
<evidence type="ECO:0000313" key="2">
    <source>
        <dbReference type="EMBL" id="GMN52729.1"/>
    </source>
</evidence>
<sequence>MMRNSTIQVAFSGPSPIVIGRQTRSAAQTHSSINLYSGVWMGAEIGSSIFSLVKKLVGFIVSEESFYEGVIEAILDLHDDLIKAVQVIISVHGAIIRGYGRHFKTSWVELLQEVIQFVLVFRLDFWWGVETNSSRSARVADRVTYYGDSSSAHDSDYTLQDIVSLFSGSPAYTSCSCARLLGLGFSTSQLICVVQPVKSLQLLPPIEDLHLCGFSQCSRAMYAFGSPSALRTSRDSPSPGCPVACKREEPRSKGDTCGVSSKGTSMLKSVFPLGLGPRVTMMGRILSGLGGGGWCRSRDKDMYNDRYRTLGVRWCGVMGVACLATVRLSVSTGQCGKSSIGRPLRNRLSCGQGSVARASTLEPDSDLPEVPKRELIRGSVAQRRCGQIFSIGWAKKPTGSRAPRYPMDRLSLAP</sequence>
<proteinExistence type="predicted"/>
<reference evidence="2" key="1">
    <citation type="submission" date="2023-07" db="EMBL/GenBank/DDBJ databases">
        <title>draft genome sequence of fig (Ficus carica).</title>
        <authorList>
            <person name="Takahashi T."/>
            <person name="Nishimura K."/>
        </authorList>
    </citation>
    <scope>NUCLEOTIDE SEQUENCE</scope>
</reference>
<accession>A0AA88AHK7</accession>
<feature type="compositionally biased region" description="Basic and acidic residues" evidence="1">
    <location>
        <begin position="245"/>
        <end position="254"/>
    </location>
</feature>
<comment type="caution">
    <text evidence="2">The sequence shown here is derived from an EMBL/GenBank/DDBJ whole genome shotgun (WGS) entry which is preliminary data.</text>
</comment>
<evidence type="ECO:0000256" key="1">
    <source>
        <dbReference type="SAM" id="MobiDB-lite"/>
    </source>
</evidence>
<dbReference type="AlphaFoldDB" id="A0AA88AHK7"/>
<dbReference type="EMBL" id="BTGU01000043">
    <property type="protein sequence ID" value="GMN52729.1"/>
    <property type="molecule type" value="Genomic_DNA"/>
</dbReference>
<evidence type="ECO:0000313" key="3">
    <source>
        <dbReference type="Proteomes" id="UP001187192"/>
    </source>
</evidence>
<name>A0AA88AHK7_FICCA</name>
<dbReference type="Proteomes" id="UP001187192">
    <property type="component" value="Unassembled WGS sequence"/>
</dbReference>
<keyword evidence="3" id="KW-1185">Reference proteome</keyword>